<sequence>MNLSVIEISILNEVQNIIKRHNLFSIKITENEIFFSPNFSSDFTITKINQDKHKEIKYNKLTNEIYDNEKLIENIIEYDNEDANESETKIIEVVDNKQQNKNSMINHYISTIHSSIDIKNQKKFEIFADCILTIKKKGFRGNVIHHKDVSIYNIIEKCINWDVQNESSNSELLQNYYIIGSCLNEIFNIVKNMMAEITDDVYEKNIVTGIIKGTKIYTSFKAKLSRNEKNAKNRANRFYNITNRVYKVYKAFPYPILQIICTEGVSGDKLMKIGNNNVYDKFINYIKSEVNRNFNVYNDLNNYSDGLYEEFNIDFNLITKEILEKVKKFSINPNLEVE</sequence>
<evidence type="ECO:0000313" key="3">
    <source>
        <dbReference type="Proteomes" id="UP000247702"/>
    </source>
</evidence>
<dbReference type="Proteomes" id="UP000615446">
    <property type="component" value="Unassembled WGS sequence"/>
</dbReference>
<evidence type="ECO:0000313" key="1">
    <source>
        <dbReference type="EMBL" id="GBB84736.1"/>
    </source>
</evidence>
<reference evidence="1 3" key="1">
    <citation type="submission" date="2017-11" db="EMBL/GenBank/DDBJ databases">
        <title>The genome of Rhizophagus clarus HR1 reveals common genetic basis of auxotrophy among arbuscular mycorrhizal fungi.</title>
        <authorList>
            <person name="Kobayashi Y."/>
        </authorList>
    </citation>
    <scope>NUCLEOTIDE SEQUENCE [LARGE SCALE GENOMIC DNA]</scope>
    <source>
        <strain evidence="1 3">HR1</strain>
    </source>
</reference>
<comment type="caution">
    <text evidence="1">The sequence shown here is derived from an EMBL/GenBank/DDBJ whole genome shotgun (WGS) entry which is preliminary data.</text>
</comment>
<dbReference type="Proteomes" id="UP000247702">
    <property type="component" value="Unassembled WGS sequence"/>
</dbReference>
<gene>
    <name evidence="2" type="ORF">RCL2_000948800</name>
    <name evidence="1" type="ORF">RclHR1_11300005</name>
</gene>
<dbReference type="EMBL" id="BEXD01000148">
    <property type="protein sequence ID" value="GBB84736.1"/>
    <property type="molecule type" value="Genomic_DNA"/>
</dbReference>
<dbReference type="EMBL" id="BLAL01000059">
    <property type="protein sequence ID" value="GES82275.1"/>
    <property type="molecule type" value="Genomic_DNA"/>
</dbReference>
<keyword evidence="3" id="KW-1185">Reference proteome</keyword>
<name>A0A2Z6QWW8_9GLOM</name>
<accession>A0A2Z6QWW8</accession>
<evidence type="ECO:0000313" key="2">
    <source>
        <dbReference type="EMBL" id="GES82275.1"/>
    </source>
</evidence>
<dbReference type="AlphaFoldDB" id="A0A2Z6QWW8"/>
<proteinExistence type="predicted"/>
<protein>
    <submittedName>
        <fullName evidence="1">Uncharacterized protein</fullName>
    </submittedName>
</protein>
<reference evidence="2" key="2">
    <citation type="submission" date="2019-10" db="EMBL/GenBank/DDBJ databases">
        <title>Conservation and host-specific expression of non-tandemly repeated heterogenous ribosome RNA gene in arbuscular mycorrhizal fungi.</title>
        <authorList>
            <person name="Maeda T."/>
            <person name="Kobayashi Y."/>
            <person name="Nakagawa T."/>
            <person name="Ezawa T."/>
            <person name="Yamaguchi K."/>
            <person name="Bino T."/>
            <person name="Nishimoto Y."/>
            <person name="Shigenobu S."/>
            <person name="Kawaguchi M."/>
        </authorList>
    </citation>
    <scope>NUCLEOTIDE SEQUENCE</scope>
    <source>
        <strain evidence="2">HR1</strain>
    </source>
</reference>
<organism evidence="1 3">
    <name type="scientific">Rhizophagus clarus</name>
    <dbReference type="NCBI Taxonomy" id="94130"/>
    <lineage>
        <taxon>Eukaryota</taxon>
        <taxon>Fungi</taxon>
        <taxon>Fungi incertae sedis</taxon>
        <taxon>Mucoromycota</taxon>
        <taxon>Glomeromycotina</taxon>
        <taxon>Glomeromycetes</taxon>
        <taxon>Glomerales</taxon>
        <taxon>Glomeraceae</taxon>
        <taxon>Rhizophagus</taxon>
    </lineage>
</organism>